<dbReference type="EMBL" id="JACIJP010000010">
    <property type="protein sequence ID" value="MBB6125639.1"/>
    <property type="molecule type" value="Genomic_DNA"/>
</dbReference>
<proteinExistence type="predicted"/>
<dbReference type="RefSeq" id="WP_184081850.1">
    <property type="nucleotide sequence ID" value="NZ_JACIJP010000010.1"/>
</dbReference>
<reference evidence="1 2" key="1">
    <citation type="submission" date="2020-08" db="EMBL/GenBank/DDBJ databases">
        <title>Genomic Encyclopedia of Type Strains, Phase IV (KMG-IV): sequencing the most valuable type-strain genomes for metagenomic binning, comparative biology and taxonomic classification.</title>
        <authorList>
            <person name="Goeker M."/>
        </authorList>
    </citation>
    <scope>NUCLEOTIDE SEQUENCE [LARGE SCALE GENOMIC DNA]</scope>
    <source>
        <strain evidence="1 2">DSM 102255</strain>
    </source>
</reference>
<organism evidence="1 2">
    <name type="scientific">Sphingobium subterraneum</name>
    <dbReference type="NCBI Taxonomy" id="627688"/>
    <lineage>
        <taxon>Bacteria</taxon>
        <taxon>Pseudomonadati</taxon>
        <taxon>Pseudomonadota</taxon>
        <taxon>Alphaproteobacteria</taxon>
        <taxon>Sphingomonadales</taxon>
        <taxon>Sphingomonadaceae</taxon>
        <taxon>Sphingobium</taxon>
    </lineage>
</organism>
<keyword evidence="2" id="KW-1185">Reference proteome</keyword>
<protein>
    <submittedName>
        <fullName evidence="1">Uncharacterized protein</fullName>
    </submittedName>
</protein>
<gene>
    <name evidence="1" type="ORF">FHS92_003403</name>
</gene>
<sequence length="126" mass="13857">MVECFRPMQSAIVSDQIGEQALAPDFGLFGVEWDRVWSVASGAAMRHTCKERQDLMGIVRLHFAFYIKSGGSLDAMFQHNLVKESAQTALEFISTDEEYLVNQRAGGIAIGCGKGVEPRFGEGAIR</sequence>
<accession>A0A841J366</accession>
<evidence type="ECO:0000313" key="2">
    <source>
        <dbReference type="Proteomes" id="UP000552700"/>
    </source>
</evidence>
<name>A0A841J366_9SPHN</name>
<dbReference type="Proteomes" id="UP000552700">
    <property type="component" value="Unassembled WGS sequence"/>
</dbReference>
<dbReference type="AlphaFoldDB" id="A0A841J366"/>
<evidence type="ECO:0000313" key="1">
    <source>
        <dbReference type="EMBL" id="MBB6125639.1"/>
    </source>
</evidence>
<comment type="caution">
    <text evidence="1">The sequence shown here is derived from an EMBL/GenBank/DDBJ whole genome shotgun (WGS) entry which is preliminary data.</text>
</comment>